<keyword evidence="4" id="KW-0411">Iron-sulfur</keyword>
<accession>A0A225DYH2</accession>
<dbReference type="Gene3D" id="2.102.10.10">
    <property type="entry name" value="Rieske [2Fe-2S] iron-sulphur domain"/>
    <property type="match status" value="1"/>
</dbReference>
<comment type="caution">
    <text evidence="6">The sequence shown here is derived from an EMBL/GenBank/DDBJ whole genome shotgun (WGS) entry which is preliminary data.</text>
</comment>
<dbReference type="Proteomes" id="UP000214646">
    <property type="component" value="Unassembled WGS sequence"/>
</dbReference>
<dbReference type="Pfam" id="PF00355">
    <property type="entry name" value="Rieske"/>
    <property type="match status" value="1"/>
</dbReference>
<protein>
    <submittedName>
        <fullName evidence="6">Nitrite reductase [NAD(P)H] small subunit</fullName>
    </submittedName>
</protein>
<keyword evidence="2" id="KW-0479">Metal-binding</keyword>
<evidence type="ECO:0000259" key="5">
    <source>
        <dbReference type="PROSITE" id="PS51296"/>
    </source>
</evidence>
<dbReference type="GO" id="GO:0051537">
    <property type="term" value="F:2 iron, 2 sulfur cluster binding"/>
    <property type="evidence" value="ECO:0007669"/>
    <property type="project" value="UniProtKB-KW"/>
</dbReference>
<proteinExistence type="predicted"/>
<keyword evidence="1" id="KW-0001">2Fe-2S</keyword>
<dbReference type="GO" id="GO:0046872">
    <property type="term" value="F:metal ion binding"/>
    <property type="evidence" value="ECO:0007669"/>
    <property type="project" value="UniProtKB-KW"/>
</dbReference>
<keyword evidence="7" id="KW-1185">Reference proteome</keyword>
<evidence type="ECO:0000256" key="2">
    <source>
        <dbReference type="ARBA" id="ARBA00022723"/>
    </source>
</evidence>
<dbReference type="OrthoDB" id="593800at2"/>
<dbReference type="InterPro" id="IPR036922">
    <property type="entry name" value="Rieske_2Fe-2S_sf"/>
</dbReference>
<dbReference type="RefSeq" id="WP_088251643.1">
    <property type="nucleotide sequence ID" value="NZ_NIDE01000001.1"/>
</dbReference>
<reference evidence="7" key="1">
    <citation type="submission" date="2017-06" db="EMBL/GenBank/DDBJ databases">
        <title>Genome analysis of Fimbriiglobus ruber SP5, the first member of the order Planctomycetales with confirmed chitinolytic capability.</title>
        <authorList>
            <person name="Ravin N.V."/>
            <person name="Rakitin A.L."/>
            <person name="Ivanova A.A."/>
            <person name="Beletsky A.V."/>
            <person name="Kulichevskaya I.S."/>
            <person name="Mardanov A.V."/>
            <person name="Dedysh S.N."/>
        </authorList>
    </citation>
    <scope>NUCLEOTIDE SEQUENCE [LARGE SCALE GENOMIC DNA]</scope>
    <source>
        <strain evidence="7">SP5</strain>
    </source>
</reference>
<dbReference type="AlphaFoldDB" id="A0A225DYH2"/>
<evidence type="ECO:0000313" key="7">
    <source>
        <dbReference type="Proteomes" id="UP000214646"/>
    </source>
</evidence>
<evidence type="ECO:0000256" key="3">
    <source>
        <dbReference type="ARBA" id="ARBA00023004"/>
    </source>
</evidence>
<evidence type="ECO:0000256" key="4">
    <source>
        <dbReference type="ARBA" id="ARBA00023014"/>
    </source>
</evidence>
<dbReference type="InterPro" id="IPR017941">
    <property type="entry name" value="Rieske_2Fe-2S"/>
</dbReference>
<organism evidence="6 7">
    <name type="scientific">Fimbriiglobus ruber</name>
    <dbReference type="NCBI Taxonomy" id="1908690"/>
    <lineage>
        <taxon>Bacteria</taxon>
        <taxon>Pseudomonadati</taxon>
        <taxon>Planctomycetota</taxon>
        <taxon>Planctomycetia</taxon>
        <taxon>Gemmatales</taxon>
        <taxon>Gemmataceae</taxon>
        <taxon>Fimbriiglobus</taxon>
    </lineage>
</organism>
<dbReference type="EMBL" id="NIDE01000001">
    <property type="protein sequence ID" value="OWK46411.1"/>
    <property type="molecule type" value="Genomic_DNA"/>
</dbReference>
<evidence type="ECO:0000256" key="1">
    <source>
        <dbReference type="ARBA" id="ARBA00022714"/>
    </source>
</evidence>
<evidence type="ECO:0000313" key="6">
    <source>
        <dbReference type="EMBL" id="OWK46411.1"/>
    </source>
</evidence>
<dbReference type="PANTHER" id="PTHR21496">
    <property type="entry name" value="FERREDOXIN-RELATED"/>
    <property type="match status" value="1"/>
</dbReference>
<dbReference type="SUPFAM" id="SSF50022">
    <property type="entry name" value="ISP domain"/>
    <property type="match status" value="1"/>
</dbReference>
<keyword evidence="3" id="KW-0408">Iron</keyword>
<name>A0A225DYH2_9BACT</name>
<dbReference type="PROSITE" id="PS51296">
    <property type="entry name" value="RIESKE"/>
    <property type="match status" value="1"/>
</dbReference>
<sequence length="106" mass="10962">MPTATLTQVKLCVLDDLPEGLGRAFTVGGAPIAVFRTRTGTVLAVDGVCPHKGAPLADGMLAGDQVVCPYHAFKFDTRTGECDQPGTCALKTYPVEVSAGVVVVTV</sequence>
<dbReference type="PANTHER" id="PTHR21496:SF23">
    <property type="entry name" value="3-PHENYLPROPIONATE_CINNAMIC ACID DIOXYGENASE FERREDOXIN SUBUNIT"/>
    <property type="match status" value="1"/>
</dbReference>
<feature type="domain" description="Rieske" evidence="5">
    <location>
        <begin position="9"/>
        <end position="104"/>
    </location>
</feature>
<gene>
    <name evidence="6" type="ORF">FRUB_00110</name>
</gene>